<reference evidence="3" key="1">
    <citation type="journal article" date="2015" name="Proc. Natl. Acad. Sci. U.S.A.">
        <title>Bacterial clade with the ribosomal RNA operon on a small plasmid rather than the chromosome.</title>
        <authorList>
            <person name="Anda M."/>
            <person name="Ohtsubo Y."/>
            <person name="Okubo T."/>
            <person name="Sugawara M."/>
            <person name="Nagata Y."/>
            <person name="Tsuda M."/>
            <person name="Minamisawa K."/>
            <person name="Mitsui H."/>
        </authorList>
    </citation>
    <scope>NUCLEOTIDE SEQUENCE</scope>
    <source>
        <strain evidence="3">DSM 15513</strain>
    </source>
</reference>
<sequence>MTRSIETSIRRALEAGAAASPTFRQGVYWAAERAIERVLATDTDDKRARAKRKELSEAIQAVEADYAISGEDSAFVQTPDASRQPRETTENSTLSSVPASEANGHSDTRYRKSDAFKNGAPKLDPEFVPHSETRAAQAADAAPIVEPDRGLDAVAKGVPSPKVEAARASRSGPPVPSVPEIEEREPAPRPPRAFAPPPPKGEEPFEDAFELGAVTPSREPAAGDTTSGGAGIIGALKRRDDGLGETPRASASTSNDFETWRPGSKHRDSRARRRTSGFLVSTIIVLLFGFLIVAGAYLALPYIVTTASNDAPLSAAEGEAMADAEIETQNWITVFSGREISQITTPNGGRVTTEEAPDGSPTVRITGPLDEGDGEIGFVVGPGAVSGLAGSGVRAELTVGSLGGAERSFTVRCLFDGETRCGRQRFTTRLAREPFIFAVDLTGVGDSGGEIAIDPAIGEGNDLLVYELRLTPAEGS</sequence>
<dbReference type="EMBL" id="LC066395">
    <property type="protein sequence ID" value="BAT30821.1"/>
    <property type="molecule type" value="Genomic_DNA"/>
</dbReference>
<evidence type="ECO:0000313" key="3">
    <source>
        <dbReference type="EMBL" id="BAT30821.1"/>
    </source>
</evidence>
<organism evidence="3">
    <name type="scientific">Fulvimarina pelagi</name>
    <dbReference type="NCBI Taxonomy" id="217511"/>
    <lineage>
        <taxon>Bacteria</taxon>
        <taxon>Pseudomonadati</taxon>
        <taxon>Pseudomonadota</taxon>
        <taxon>Alphaproteobacteria</taxon>
        <taxon>Hyphomicrobiales</taxon>
        <taxon>Aurantimonadaceae</taxon>
        <taxon>Fulvimarina</taxon>
    </lineage>
</organism>
<accession>A0A0P0Z8N6</accession>
<evidence type="ECO:0000256" key="1">
    <source>
        <dbReference type="SAM" id="MobiDB-lite"/>
    </source>
</evidence>
<dbReference type="OrthoDB" id="7870844at2"/>
<feature type="compositionally biased region" description="Basic residues" evidence="1">
    <location>
        <begin position="263"/>
        <end position="272"/>
    </location>
</feature>
<keyword evidence="2" id="KW-1133">Transmembrane helix</keyword>
<feature type="compositionally biased region" description="Pro residues" evidence="1">
    <location>
        <begin position="188"/>
        <end position="199"/>
    </location>
</feature>
<name>A0A0P0Z8N6_9HYPH</name>
<keyword evidence="2" id="KW-0812">Transmembrane</keyword>
<feature type="compositionally biased region" description="Basic and acidic residues" evidence="1">
    <location>
        <begin position="104"/>
        <end position="115"/>
    </location>
</feature>
<evidence type="ECO:0000256" key="2">
    <source>
        <dbReference type="SAM" id="Phobius"/>
    </source>
</evidence>
<feature type="transmembrane region" description="Helical" evidence="2">
    <location>
        <begin position="277"/>
        <end position="300"/>
    </location>
</feature>
<dbReference type="RefSeq" id="WP_007067708.1">
    <property type="nucleotide sequence ID" value="NZ_BBWO01000012.1"/>
</dbReference>
<dbReference type="AlphaFoldDB" id="A0A0P0Z8N6"/>
<keyword evidence="2" id="KW-0472">Membrane</keyword>
<feature type="region of interest" description="Disordered" evidence="1">
    <location>
        <begin position="238"/>
        <end position="272"/>
    </location>
</feature>
<feature type="region of interest" description="Disordered" evidence="1">
    <location>
        <begin position="71"/>
        <end position="127"/>
    </location>
</feature>
<protein>
    <submittedName>
        <fullName evidence="3">Uncharacterized protein</fullName>
    </submittedName>
</protein>
<feature type="region of interest" description="Disordered" evidence="1">
    <location>
        <begin position="152"/>
        <end position="205"/>
    </location>
</feature>
<proteinExistence type="predicted"/>